<evidence type="ECO:0000256" key="1">
    <source>
        <dbReference type="ARBA" id="ARBA00004141"/>
    </source>
</evidence>
<keyword evidence="2 8" id="KW-0813">Transport</keyword>
<evidence type="ECO:0000256" key="2">
    <source>
        <dbReference type="ARBA" id="ARBA00022448"/>
    </source>
</evidence>
<dbReference type="EMBL" id="OV696688">
    <property type="protein sequence ID" value="CAH1257619.1"/>
    <property type="molecule type" value="Genomic_DNA"/>
</dbReference>
<keyword evidence="6 10" id="KW-0472">Membrane</keyword>
<proteinExistence type="inferred from homology"/>
<dbReference type="Pfam" id="PF07885">
    <property type="entry name" value="Ion_trans_2"/>
    <property type="match status" value="2"/>
</dbReference>
<accession>A0A8J9ZLI7</accession>
<dbReference type="OrthoDB" id="297496at2759"/>
<evidence type="ECO:0000256" key="4">
    <source>
        <dbReference type="ARBA" id="ARBA00022989"/>
    </source>
</evidence>
<feature type="transmembrane region" description="Helical" evidence="10">
    <location>
        <begin position="60"/>
        <end position="78"/>
    </location>
</feature>
<feature type="transmembrane region" description="Helical" evidence="10">
    <location>
        <begin position="231"/>
        <end position="250"/>
    </location>
</feature>
<sequence>MSSEESSGKSQDTPNNNVDTNGVELKRRSSAPKEGWSDAKTERRKKVVLALKACWPHVKLGIILVIYSMFGALGFWLIEYQHEEALIANFTEARSQLLKNMWNVSQVFTGDDWEEEMTTLVERYEHTIVAAYDGGIDPRVVKEGQAELKWDIAGSLFFSVTVFTTIGYGHQTPATVAGRVFCIFYAIFGIPILLLTLSDIGELLARLLRYIAAVVNARLRPNMMESRKDDVPLYGIFVVVFLIMSVGAVVMMQMEDWTFEQSFYFIFVTFSTIGFGDLVPHHKMYALAASLYFLLGMSLISTSFSLSQDEVGRLLRKWDVLKASCKRKVCPCCSNRVGSQGEVNEGLEPQEDGHERKVLVTRKTQIGLPIGIMRGNVLSEDRENEDRFH</sequence>
<gene>
    <name evidence="12" type="primary">KCNK16</name>
    <name evidence="12" type="ORF">BLAG_LOCUS15464</name>
</gene>
<evidence type="ECO:0000256" key="8">
    <source>
        <dbReference type="RuleBase" id="RU003857"/>
    </source>
</evidence>
<dbReference type="GO" id="GO:0015271">
    <property type="term" value="F:outward rectifier potassium channel activity"/>
    <property type="evidence" value="ECO:0007669"/>
    <property type="project" value="TreeGrafter"/>
</dbReference>
<organism evidence="12 13">
    <name type="scientific">Branchiostoma lanceolatum</name>
    <name type="common">Common lancelet</name>
    <name type="synonym">Amphioxus lanceolatum</name>
    <dbReference type="NCBI Taxonomy" id="7740"/>
    <lineage>
        <taxon>Eukaryota</taxon>
        <taxon>Metazoa</taxon>
        <taxon>Chordata</taxon>
        <taxon>Cephalochordata</taxon>
        <taxon>Leptocardii</taxon>
        <taxon>Amphioxiformes</taxon>
        <taxon>Branchiostomatidae</taxon>
        <taxon>Branchiostoma</taxon>
    </lineage>
</organism>
<evidence type="ECO:0000256" key="5">
    <source>
        <dbReference type="ARBA" id="ARBA00023065"/>
    </source>
</evidence>
<evidence type="ECO:0000256" key="6">
    <source>
        <dbReference type="ARBA" id="ARBA00023136"/>
    </source>
</evidence>
<keyword evidence="7 8" id="KW-0407">Ion channel</keyword>
<dbReference type="InterPro" id="IPR013099">
    <property type="entry name" value="K_chnl_dom"/>
</dbReference>
<dbReference type="PANTHER" id="PTHR11003:SF330">
    <property type="entry name" value="POTASSIUM CHANNEL DOMAIN-CONTAINING PROTEIN"/>
    <property type="match status" value="1"/>
</dbReference>
<dbReference type="InterPro" id="IPR003280">
    <property type="entry name" value="2pore_dom_K_chnl"/>
</dbReference>
<keyword evidence="13" id="KW-1185">Reference proteome</keyword>
<dbReference type="GO" id="GO:0005886">
    <property type="term" value="C:plasma membrane"/>
    <property type="evidence" value="ECO:0007669"/>
    <property type="project" value="TreeGrafter"/>
</dbReference>
<feature type="compositionally biased region" description="Polar residues" evidence="9">
    <location>
        <begin position="1"/>
        <end position="20"/>
    </location>
</feature>
<dbReference type="PRINTS" id="PR01333">
    <property type="entry name" value="2POREKCHANEL"/>
</dbReference>
<comment type="similarity">
    <text evidence="8">Belongs to the two pore domain potassium channel (TC 1.A.1.8) family.</text>
</comment>
<feature type="transmembrane region" description="Helical" evidence="10">
    <location>
        <begin position="176"/>
        <end position="197"/>
    </location>
</feature>
<feature type="transmembrane region" description="Helical" evidence="10">
    <location>
        <begin position="286"/>
        <end position="306"/>
    </location>
</feature>
<feature type="transmembrane region" description="Helical" evidence="10">
    <location>
        <begin position="262"/>
        <end position="279"/>
    </location>
</feature>
<evidence type="ECO:0000256" key="3">
    <source>
        <dbReference type="ARBA" id="ARBA00022692"/>
    </source>
</evidence>
<feature type="region of interest" description="Disordered" evidence="9">
    <location>
        <begin position="1"/>
        <end position="38"/>
    </location>
</feature>
<keyword evidence="5 8" id="KW-0406">Ion transport</keyword>
<dbReference type="AlphaFoldDB" id="A0A8J9ZLI7"/>
<reference evidence="12" key="1">
    <citation type="submission" date="2022-01" db="EMBL/GenBank/DDBJ databases">
        <authorList>
            <person name="Braso-Vives M."/>
        </authorList>
    </citation>
    <scope>NUCLEOTIDE SEQUENCE</scope>
</reference>
<name>A0A8J9ZLI7_BRALA</name>
<dbReference type="PANTHER" id="PTHR11003">
    <property type="entry name" value="POTASSIUM CHANNEL, SUBFAMILY K"/>
    <property type="match status" value="1"/>
</dbReference>
<evidence type="ECO:0000313" key="12">
    <source>
        <dbReference type="EMBL" id="CAH1257619.1"/>
    </source>
</evidence>
<keyword evidence="4 10" id="KW-1133">Transmembrane helix</keyword>
<evidence type="ECO:0000259" key="11">
    <source>
        <dbReference type="Pfam" id="PF07885"/>
    </source>
</evidence>
<feature type="domain" description="Potassium channel" evidence="11">
    <location>
        <begin position="146"/>
        <end position="205"/>
    </location>
</feature>
<dbReference type="GO" id="GO:0030322">
    <property type="term" value="P:stabilization of membrane potential"/>
    <property type="evidence" value="ECO:0007669"/>
    <property type="project" value="TreeGrafter"/>
</dbReference>
<dbReference type="GO" id="GO:0022841">
    <property type="term" value="F:potassium ion leak channel activity"/>
    <property type="evidence" value="ECO:0007669"/>
    <property type="project" value="TreeGrafter"/>
</dbReference>
<evidence type="ECO:0000256" key="10">
    <source>
        <dbReference type="SAM" id="Phobius"/>
    </source>
</evidence>
<evidence type="ECO:0000256" key="7">
    <source>
        <dbReference type="ARBA" id="ARBA00023303"/>
    </source>
</evidence>
<protein>
    <submittedName>
        <fullName evidence="12">KCNK16 protein</fullName>
    </submittedName>
</protein>
<comment type="subcellular location">
    <subcellularLocation>
        <location evidence="1">Membrane</location>
        <topology evidence="1">Multi-pass membrane protein</topology>
    </subcellularLocation>
</comment>
<dbReference type="Gene3D" id="1.10.287.70">
    <property type="match status" value="1"/>
</dbReference>
<evidence type="ECO:0000313" key="13">
    <source>
        <dbReference type="Proteomes" id="UP000838412"/>
    </source>
</evidence>
<feature type="domain" description="Potassium channel" evidence="11">
    <location>
        <begin position="239"/>
        <end position="306"/>
    </location>
</feature>
<keyword evidence="3 8" id="KW-0812">Transmembrane</keyword>
<dbReference type="SUPFAM" id="SSF81324">
    <property type="entry name" value="Voltage-gated potassium channels"/>
    <property type="match status" value="2"/>
</dbReference>
<dbReference type="FunFam" id="1.10.287.70:FF:000296">
    <property type="entry name" value="TWiK family of potassium channels"/>
    <property type="match status" value="1"/>
</dbReference>
<feature type="transmembrane region" description="Helical" evidence="10">
    <location>
        <begin position="152"/>
        <end position="169"/>
    </location>
</feature>
<evidence type="ECO:0000256" key="9">
    <source>
        <dbReference type="SAM" id="MobiDB-lite"/>
    </source>
</evidence>
<dbReference type="Proteomes" id="UP000838412">
    <property type="component" value="Chromosome 3"/>
</dbReference>